<keyword evidence="5" id="KW-0472">Membrane</keyword>
<dbReference type="InterPro" id="IPR048318">
    <property type="entry name" value="ATG5_UblB"/>
</dbReference>
<dbReference type="PANTHER" id="PTHR13040">
    <property type="entry name" value="AUTOPHAGY PROTEIN 5"/>
    <property type="match status" value="1"/>
</dbReference>
<dbReference type="InterPro" id="IPR048940">
    <property type="entry name" value="ATG5_HBR"/>
</dbReference>
<evidence type="ECO:0000256" key="5">
    <source>
        <dbReference type="RuleBase" id="RU361202"/>
    </source>
</evidence>
<dbReference type="Gene3D" id="1.10.246.190">
    <property type="entry name" value="Autophagy protein Apg5, helix rich domain"/>
    <property type="match status" value="1"/>
</dbReference>
<protein>
    <recommendedName>
        <fullName evidence="5">Autophagy protein 5</fullName>
    </recommendedName>
</protein>
<dbReference type="Gene3D" id="3.10.20.620">
    <property type="match status" value="1"/>
</dbReference>
<dbReference type="EMBL" id="KQ243008">
    <property type="protein sequence ID" value="KNC76667.1"/>
    <property type="molecule type" value="Genomic_DNA"/>
</dbReference>
<dbReference type="InterPro" id="IPR007239">
    <property type="entry name" value="Atg5"/>
</dbReference>
<dbReference type="Gene3D" id="3.10.20.90">
    <property type="entry name" value="Phosphatidylinositol 3-kinase Catalytic Subunit, Chain A, domain 1"/>
    <property type="match status" value="1"/>
</dbReference>
<comment type="similarity">
    <text evidence="1 5">Belongs to the ATG5 family.</text>
</comment>
<dbReference type="PANTHER" id="PTHR13040:SF2">
    <property type="entry name" value="AUTOPHAGY PROTEIN 5"/>
    <property type="match status" value="1"/>
</dbReference>
<keyword evidence="4 5" id="KW-0072">Autophagy</keyword>
<evidence type="ECO:0000256" key="3">
    <source>
        <dbReference type="ARBA" id="ARBA00022843"/>
    </source>
</evidence>
<dbReference type="Pfam" id="PF20637">
    <property type="entry name" value="ATG5_HBR"/>
    <property type="match status" value="1"/>
</dbReference>
<dbReference type="InterPro" id="IPR048939">
    <property type="entry name" value="ATG5_UblA"/>
</dbReference>
<reference evidence="9 10" key="1">
    <citation type="submission" date="2011-02" db="EMBL/GenBank/DDBJ databases">
        <title>The Genome Sequence of Sphaeroforma arctica JP610.</title>
        <authorList>
            <consortium name="The Broad Institute Genome Sequencing Platform"/>
            <person name="Russ C."/>
            <person name="Cuomo C."/>
            <person name="Young S.K."/>
            <person name="Zeng Q."/>
            <person name="Gargeya S."/>
            <person name="Alvarado L."/>
            <person name="Berlin A."/>
            <person name="Chapman S.B."/>
            <person name="Chen Z."/>
            <person name="Freedman E."/>
            <person name="Gellesch M."/>
            <person name="Goldberg J."/>
            <person name="Griggs A."/>
            <person name="Gujja S."/>
            <person name="Heilman E."/>
            <person name="Heiman D."/>
            <person name="Howarth C."/>
            <person name="Mehta T."/>
            <person name="Neiman D."/>
            <person name="Pearson M."/>
            <person name="Roberts A."/>
            <person name="Saif S."/>
            <person name="Shea T."/>
            <person name="Shenoy N."/>
            <person name="Sisk P."/>
            <person name="Stolte C."/>
            <person name="Sykes S."/>
            <person name="White J."/>
            <person name="Yandava C."/>
            <person name="Burger G."/>
            <person name="Gray M.W."/>
            <person name="Holland P.W.H."/>
            <person name="King N."/>
            <person name="Lang F.B.F."/>
            <person name="Roger A.J."/>
            <person name="Ruiz-Trillo I."/>
            <person name="Haas B."/>
            <person name="Nusbaum C."/>
            <person name="Birren B."/>
        </authorList>
    </citation>
    <scope>NUCLEOTIDE SEQUENCE [LARGE SCALE GENOMIC DNA]</scope>
    <source>
        <strain evidence="9 10">JP610</strain>
    </source>
</reference>
<dbReference type="Proteomes" id="UP000054560">
    <property type="component" value="Unassembled WGS sequence"/>
</dbReference>
<dbReference type="GO" id="GO:0061908">
    <property type="term" value="C:phagophore"/>
    <property type="evidence" value="ECO:0007669"/>
    <property type="project" value="TreeGrafter"/>
</dbReference>
<dbReference type="GO" id="GO:0034274">
    <property type="term" value="C:Atg12-Atg5-Atg16 complex"/>
    <property type="evidence" value="ECO:0007669"/>
    <property type="project" value="TreeGrafter"/>
</dbReference>
<evidence type="ECO:0000256" key="1">
    <source>
        <dbReference type="ARBA" id="ARBA00006910"/>
    </source>
</evidence>
<dbReference type="Pfam" id="PF04106">
    <property type="entry name" value="ATG5_UblB"/>
    <property type="match status" value="1"/>
</dbReference>
<evidence type="ECO:0000256" key="4">
    <source>
        <dbReference type="ARBA" id="ARBA00023006"/>
    </source>
</evidence>
<dbReference type="Pfam" id="PF20638">
    <property type="entry name" value="ATG5_UblA"/>
    <property type="match status" value="1"/>
</dbReference>
<gene>
    <name evidence="9" type="ORF">SARC_10845</name>
</gene>
<comment type="function">
    <text evidence="5">Involved in autophagic vesicle formation.</text>
</comment>
<keyword evidence="3 5" id="KW-0832">Ubl conjugation</keyword>
<proteinExistence type="inferred from homology"/>
<dbReference type="GO" id="GO:0000422">
    <property type="term" value="P:autophagy of mitochondrion"/>
    <property type="evidence" value="ECO:0007669"/>
    <property type="project" value="TreeGrafter"/>
</dbReference>
<name>A0A0L0FIR2_9EUKA</name>
<evidence type="ECO:0000259" key="8">
    <source>
        <dbReference type="Pfam" id="PF20638"/>
    </source>
</evidence>
<dbReference type="GO" id="GO:0034045">
    <property type="term" value="C:phagophore assembly site membrane"/>
    <property type="evidence" value="ECO:0007669"/>
    <property type="project" value="UniProtKB-SubCell"/>
</dbReference>
<evidence type="ECO:0000256" key="2">
    <source>
        <dbReference type="ARBA" id="ARBA00022499"/>
    </source>
</evidence>
<dbReference type="GeneID" id="25911349"/>
<dbReference type="InterPro" id="IPR042526">
    <property type="entry name" value="Atg5_HR"/>
</dbReference>
<evidence type="ECO:0000313" key="9">
    <source>
        <dbReference type="EMBL" id="KNC76667.1"/>
    </source>
</evidence>
<dbReference type="GO" id="GO:0044233">
    <property type="term" value="C:mitochondria-associated endoplasmic reticulum membrane contact site"/>
    <property type="evidence" value="ECO:0007669"/>
    <property type="project" value="TreeGrafter"/>
</dbReference>
<keyword evidence="2 5" id="KW-1017">Isopeptide bond</keyword>
<evidence type="ECO:0000259" key="7">
    <source>
        <dbReference type="Pfam" id="PF20637"/>
    </source>
</evidence>
<dbReference type="GO" id="GO:0034727">
    <property type="term" value="P:piecemeal microautophagy of the nucleus"/>
    <property type="evidence" value="ECO:0007669"/>
    <property type="project" value="TreeGrafter"/>
</dbReference>
<dbReference type="GO" id="GO:0019776">
    <property type="term" value="F:Atg8-family ligase activity"/>
    <property type="evidence" value="ECO:0007669"/>
    <property type="project" value="TreeGrafter"/>
</dbReference>
<feature type="domain" description="Autophagy protein ATG5 alpha-helical bundle region" evidence="7">
    <location>
        <begin position="123"/>
        <end position="179"/>
    </location>
</feature>
<dbReference type="eggNOG" id="KOG2976">
    <property type="taxonomic scope" value="Eukaryota"/>
</dbReference>
<comment type="subcellular location">
    <subcellularLocation>
        <location evidence="5">Preautophagosomal structure membrane</location>
        <topology evidence="5">Peripheral membrane protein</topology>
    </subcellularLocation>
</comment>
<keyword evidence="10" id="KW-1185">Reference proteome</keyword>
<sequence length="300" mass="34346">MGEDKEISRQVWDGRIPICFTLAEDEHTPGQDPPPPYYVLAPRISYLTLVTDACQRHFLNSKREPPNFDDEFWCDLNGMPLKWNYPIGVLFDLYGSPDMLPWNITVHFQVYPEDDILHCAEKSVVEEHMLSCLKEADCIRNGSAKRTLNLLKKDVKQLWDGFRSGNYERYWQINKRLAPHDGESAKNIPFRIYRRQGGVVMGPFNPINEQGEFQTLGDLLSTCLPDLYPPATSYASETDNLQHSLKPTPIVIIQGVQPSLETPVQWLSDSCSHPDNFLHIVIRMSDEEVEIADDSVQPPM</sequence>
<feature type="domain" description="Autophagy protein ATG5 UblA" evidence="8">
    <location>
        <begin position="11"/>
        <end position="108"/>
    </location>
</feature>
<comment type="subunit">
    <text evidence="5">Conjugated with ATG12.</text>
</comment>
<accession>A0A0L0FIR2</accession>
<evidence type="ECO:0000313" key="10">
    <source>
        <dbReference type="Proteomes" id="UP000054560"/>
    </source>
</evidence>
<dbReference type="STRING" id="667725.A0A0L0FIR2"/>
<dbReference type="OrthoDB" id="272162at2759"/>
<organism evidence="9 10">
    <name type="scientific">Sphaeroforma arctica JP610</name>
    <dbReference type="NCBI Taxonomy" id="667725"/>
    <lineage>
        <taxon>Eukaryota</taxon>
        <taxon>Ichthyosporea</taxon>
        <taxon>Ichthyophonida</taxon>
        <taxon>Sphaeroforma</taxon>
    </lineage>
</organism>
<dbReference type="InterPro" id="IPR042527">
    <property type="entry name" value="Atg5_UblA_dom_sf"/>
</dbReference>
<dbReference type="GO" id="GO:0006995">
    <property type="term" value="P:cellular response to nitrogen starvation"/>
    <property type="evidence" value="ECO:0007669"/>
    <property type="project" value="TreeGrafter"/>
</dbReference>
<feature type="domain" description="Autophagy protein ATG5 UblB" evidence="6">
    <location>
        <begin position="187"/>
        <end position="282"/>
    </location>
</feature>
<dbReference type="GO" id="GO:0005776">
    <property type="term" value="C:autophagosome"/>
    <property type="evidence" value="ECO:0007669"/>
    <property type="project" value="TreeGrafter"/>
</dbReference>
<dbReference type="RefSeq" id="XP_014150569.1">
    <property type="nucleotide sequence ID" value="XM_014295094.1"/>
</dbReference>
<evidence type="ECO:0000259" key="6">
    <source>
        <dbReference type="Pfam" id="PF04106"/>
    </source>
</evidence>
<dbReference type="AlphaFoldDB" id="A0A0L0FIR2"/>